<keyword evidence="3" id="KW-1185">Reference proteome</keyword>
<evidence type="ECO:0000256" key="1">
    <source>
        <dbReference type="SAM" id="MobiDB-lite"/>
    </source>
</evidence>
<comment type="caution">
    <text evidence="2">The sequence shown here is derived from an EMBL/GenBank/DDBJ whole genome shotgun (WGS) entry which is preliminary data.</text>
</comment>
<evidence type="ECO:0000313" key="2">
    <source>
        <dbReference type="EMBL" id="KAI5072865.1"/>
    </source>
</evidence>
<reference evidence="2" key="1">
    <citation type="submission" date="2021-01" db="EMBL/GenBank/DDBJ databases">
        <title>Adiantum capillus-veneris genome.</title>
        <authorList>
            <person name="Fang Y."/>
            <person name="Liao Q."/>
        </authorList>
    </citation>
    <scope>NUCLEOTIDE SEQUENCE</scope>
    <source>
        <strain evidence="2">H3</strain>
        <tissue evidence="2">Leaf</tissue>
    </source>
</reference>
<name>A0A9D4ZH13_ADICA</name>
<accession>A0A9D4ZH13</accession>
<protein>
    <submittedName>
        <fullName evidence="2">Uncharacterized protein</fullName>
    </submittedName>
</protein>
<sequence>MGNCASGSLSRELEHHFSDEKEQETSTVVYSTIFRKEPLPPSHVELQSSHVHSCAPAFNPSSGGPLLANLDSVKQSFSKPMNLVLAAPREEDGIISSAQSPAPSPSKTKLAKKVSFAENLVQTPSSPGEARKHDSCISGEDMRSQREGLIIENLSSGSLVEEGKLSHNSTLKKEVGAGKVRVKVVISKKQLSELLLSSTSSVVAGKEVGHAFVQKMVAATLLPQLIAT</sequence>
<feature type="compositionally biased region" description="Basic and acidic residues" evidence="1">
    <location>
        <begin position="11"/>
        <end position="24"/>
    </location>
</feature>
<gene>
    <name evidence="2" type="ORF">GOP47_0012971</name>
</gene>
<proteinExistence type="predicted"/>
<dbReference type="OrthoDB" id="2008308at2759"/>
<dbReference type="AlphaFoldDB" id="A0A9D4ZH13"/>
<feature type="region of interest" description="Disordered" evidence="1">
    <location>
        <begin position="1"/>
        <end position="24"/>
    </location>
</feature>
<dbReference type="EMBL" id="JABFUD020000012">
    <property type="protein sequence ID" value="KAI5072865.1"/>
    <property type="molecule type" value="Genomic_DNA"/>
</dbReference>
<dbReference type="Proteomes" id="UP000886520">
    <property type="component" value="Chromosome 12"/>
</dbReference>
<organism evidence="2 3">
    <name type="scientific">Adiantum capillus-veneris</name>
    <name type="common">Maidenhair fern</name>
    <dbReference type="NCBI Taxonomy" id="13818"/>
    <lineage>
        <taxon>Eukaryota</taxon>
        <taxon>Viridiplantae</taxon>
        <taxon>Streptophyta</taxon>
        <taxon>Embryophyta</taxon>
        <taxon>Tracheophyta</taxon>
        <taxon>Polypodiopsida</taxon>
        <taxon>Polypodiidae</taxon>
        <taxon>Polypodiales</taxon>
        <taxon>Pteridineae</taxon>
        <taxon>Pteridaceae</taxon>
        <taxon>Vittarioideae</taxon>
        <taxon>Adiantum</taxon>
    </lineage>
</organism>
<evidence type="ECO:0000313" key="3">
    <source>
        <dbReference type="Proteomes" id="UP000886520"/>
    </source>
</evidence>